<dbReference type="EC" id="5.4.4.2" evidence="3"/>
<dbReference type="PANTHER" id="PTHR42839:SF1">
    <property type="entry name" value="ISOCHORISMATE SYNTHASE MENF"/>
    <property type="match status" value="1"/>
</dbReference>
<dbReference type="GO" id="GO:0009697">
    <property type="term" value="P:salicylic acid biosynthetic process"/>
    <property type="evidence" value="ECO:0007669"/>
    <property type="project" value="TreeGrafter"/>
</dbReference>
<evidence type="ECO:0000313" key="8">
    <source>
        <dbReference type="Proteomes" id="UP000031938"/>
    </source>
</evidence>
<evidence type="ECO:0000313" key="7">
    <source>
        <dbReference type="EMBL" id="KIL43952.1"/>
    </source>
</evidence>
<evidence type="ECO:0000256" key="1">
    <source>
        <dbReference type="ARBA" id="ARBA00000799"/>
    </source>
</evidence>
<dbReference type="GO" id="GO:0008909">
    <property type="term" value="F:isochorismate synthase activity"/>
    <property type="evidence" value="ECO:0007669"/>
    <property type="project" value="UniProtKB-EC"/>
</dbReference>
<evidence type="ECO:0000259" key="6">
    <source>
        <dbReference type="Pfam" id="PF00425"/>
    </source>
</evidence>
<gene>
    <name evidence="7" type="ORF">KP78_37760</name>
</gene>
<comment type="catalytic activity">
    <reaction evidence="1">
        <text>chorismate = isochorismate</text>
        <dbReference type="Rhea" id="RHEA:18985"/>
        <dbReference type="ChEBI" id="CHEBI:29748"/>
        <dbReference type="ChEBI" id="CHEBI:29780"/>
        <dbReference type="EC" id="5.4.4.2"/>
    </reaction>
</comment>
<dbReference type="AlphaFoldDB" id="A0A0C2V4J4"/>
<dbReference type="NCBIfam" id="TIGR00543">
    <property type="entry name" value="isochor_syn"/>
    <property type="match status" value="1"/>
</dbReference>
<evidence type="ECO:0000256" key="3">
    <source>
        <dbReference type="ARBA" id="ARBA00012824"/>
    </source>
</evidence>
<protein>
    <recommendedName>
        <fullName evidence="3">isochorismate synthase</fullName>
        <ecNumber evidence="3">5.4.4.2</ecNumber>
    </recommendedName>
    <alternativeName>
        <fullName evidence="5">Isochorismate mutase</fullName>
    </alternativeName>
</protein>
<name>A0A0C2V4J4_9BACL</name>
<comment type="caution">
    <text evidence="7">The sequence shown here is derived from an EMBL/GenBank/DDBJ whole genome shotgun (WGS) entry which is preliminary data.</text>
</comment>
<dbReference type="InterPro" id="IPR015890">
    <property type="entry name" value="Chorismate_C"/>
</dbReference>
<dbReference type="PATRIC" id="fig|889306.3.peg.3792"/>
<dbReference type="SUPFAM" id="SSF56322">
    <property type="entry name" value="ADC synthase"/>
    <property type="match status" value="1"/>
</dbReference>
<keyword evidence="4 7" id="KW-0413">Isomerase</keyword>
<sequence>MVRIIQQSHGYAAFEHAFEKAYQFKRDVLFSMVIPIDPVDPLQFYEAGYQMFQGERSFWQDRDGELALIGVGNAQTFTSNPLNDRFTTIQQQWSQFLEHAVYFGVQKIGTGPIIMGGFSFDPRQEAELEWSNFSDGYFQLPSYMLTIDQYGAAFLTTNIICSEGDHAKTIWARIQANKELLFTRLQDHIKDANVVQTIEVNPERWKNTIGFVVKRLQKEEMEKVVLARKIKVEFDGKKRSDTVLERLRDDQPDSFIFSLEVLDSCFIGATPERLVKKENESILSTCLAGSIQRGNTTEEDNRLGQLLLHDEKNLHEHQLVVNMIKSSLTDLCEVVHVPSQPALMKIRDIQHLYTPVKGIASKGISILDYVRNLHPTPALGGTPTHLAMDVIREEEGMNRGFYAAPVGWLDAQGNGEFAVAIRSGLLHDHHAYLYAGCGVVADSDPESEYQETTIKFRPMLRAVGGTIK</sequence>
<reference evidence="7 8" key="1">
    <citation type="submission" date="2015-01" db="EMBL/GenBank/DDBJ databases">
        <title>Genome sequencing of Jeotgalibacillus soli.</title>
        <authorList>
            <person name="Goh K.M."/>
            <person name="Chan K.-G."/>
            <person name="Yaakop A.S."/>
            <person name="Ee R."/>
            <person name="Gan H.M."/>
            <person name="Chan C.S."/>
        </authorList>
    </citation>
    <scope>NUCLEOTIDE SEQUENCE [LARGE SCALE GENOMIC DNA]</scope>
    <source>
        <strain evidence="7 8">P9</strain>
    </source>
</reference>
<organism evidence="7 8">
    <name type="scientific">Jeotgalibacillus soli</name>
    <dbReference type="NCBI Taxonomy" id="889306"/>
    <lineage>
        <taxon>Bacteria</taxon>
        <taxon>Bacillati</taxon>
        <taxon>Bacillota</taxon>
        <taxon>Bacilli</taxon>
        <taxon>Bacillales</taxon>
        <taxon>Caryophanaceae</taxon>
        <taxon>Jeotgalibacillus</taxon>
    </lineage>
</organism>
<dbReference type="InterPro" id="IPR004561">
    <property type="entry name" value="IsoChor_synthase"/>
</dbReference>
<dbReference type="STRING" id="889306.KP78_37760"/>
<evidence type="ECO:0000256" key="4">
    <source>
        <dbReference type="ARBA" id="ARBA00023235"/>
    </source>
</evidence>
<dbReference type="Proteomes" id="UP000031938">
    <property type="component" value="Unassembled WGS sequence"/>
</dbReference>
<comment type="similarity">
    <text evidence="2">Belongs to the isochorismate synthase family.</text>
</comment>
<dbReference type="InterPro" id="IPR005801">
    <property type="entry name" value="ADC_synthase"/>
</dbReference>
<dbReference type="EMBL" id="JXRP01000020">
    <property type="protein sequence ID" value="KIL43952.1"/>
    <property type="molecule type" value="Genomic_DNA"/>
</dbReference>
<evidence type="ECO:0000256" key="5">
    <source>
        <dbReference type="ARBA" id="ARBA00041564"/>
    </source>
</evidence>
<dbReference type="PANTHER" id="PTHR42839">
    <property type="entry name" value="ISOCHORISMATE SYNTHASE ENTC"/>
    <property type="match status" value="1"/>
</dbReference>
<accession>A0A0C2V4J4</accession>
<proteinExistence type="inferred from homology"/>
<dbReference type="Pfam" id="PF00425">
    <property type="entry name" value="Chorismate_bind"/>
    <property type="match status" value="1"/>
</dbReference>
<evidence type="ECO:0000256" key="2">
    <source>
        <dbReference type="ARBA" id="ARBA00005297"/>
    </source>
</evidence>
<feature type="domain" description="Chorismate-utilising enzyme C-terminal" evidence="6">
    <location>
        <begin position="202"/>
        <end position="455"/>
    </location>
</feature>
<dbReference type="Gene3D" id="3.60.120.10">
    <property type="entry name" value="Anthranilate synthase"/>
    <property type="match status" value="1"/>
</dbReference>
<keyword evidence="8" id="KW-1185">Reference proteome</keyword>